<dbReference type="Proteomes" id="UP000076577">
    <property type="component" value="Unassembled WGS sequence"/>
</dbReference>
<dbReference type="PANTHER" id="PTHR43861">
    <property type="entry name" value="TRANS-ACONITATE 2-METHYLTRANSFERASE-RELATED"/>
    <property type="match status" value="1"/>
</dbReference>
<keyword evidence="3" id="KW-1185">Reference proteome</keyword>
<keyword evidence="2" id="KW-0489">Methyltransferase</keyword>
<dbReference type="AlphaFoldDB" id="A0A165XNR5"/>
<accession>A0A165XNR5</accession>
<evidence type="ECO:0000313" key="2">
    <source>
        <dbReference type="EMBL" id="KZL17895.1"/>
    </source>
</evidence>
<sequence>MPNRFIVKTTPVFVKQIDCNMSKSKEFWDKSAGNYDKTEERFEFIHRRVRENAKKHLKDTDVVLDYGCGTGTTACELSSHVKEIHAIDISSRMVEIAEGKAITSNIENVNFAQGDIFDERYQQRSFDVILAFNMLHTVPDPQRVVQRILELLKPGGLFISVTPCLAGKMSFLVGLQILLMRVLLKTGIIPVPIRRLISSDLDELVSAENFQIIDTENVYKGASSYFSVARKTTKSVAAAGN</sequence>
<proteinExistence type="predicted"/>
<dbReference type="EC" id="2.1.1.164" evidence="2"/>
<name>A0A165XNR5_9HYPH</name>
<dbReference type="GO" id="GO:0032259">
    <property type="term" value="P:methylation"/>
    <property type="evidence" value="ECO:0007669"/>
    <property type="project" value="UniProtKB-KW"/>
</dbReference>
<dbReference type="CDD" id="cd02440">
    <property type="entry name" value="AdoMet_MTases"/>
    <property type="match status" value="1"/>
</dbReference>
<dbReference type="SUPFAM" id="SSF53335">
    <property type="entry name" value="S-adenosyl-L-methionine-dependent methyltransferases"/>
    <property type="match status" value="1"/>
</dbReference>
<dbReference type="GO" id="GO:0102082">
    <property type="term" value="F:demethylrebeccamycin--D-glucose O-methyltransferase activity"/>
    <property type="evidence" value="ECO:0007669"/>
    <property type="project" value="UniProtKB-EC"/>
</dbReference>
<keyword evidence="2" id="KW-0808">Transferase</keyword>
<feature type="domain" description="Methyltransferase" evidence="1">
    <location>
        <begin position="58"/>
        <end position="165"/>
    </location>
</feature>
<dbReference type="STRING" id="989403.SAMN05421798_11329"/>
<dbReference type="PATRIC" id="fig|989403.3.peg.3028"/>
<dbReference type="Pfam" id="PF13847">
    <property type="entry name" value="Methyltransf_31"/>
    <property type="match status" value="1"/>
</dbReference>
<dbReference type="InterPro" id="IPR029063">
    <property type="entry name" value="SAM-dependent_MTases_sf"/>
</dbReference>
<organism evidence="2 3">
    <name type="scientific">Pseudovibrio axinellae</name>
    <dbReference type="NCBI Taxonomy" id="989403"/>
    <lineage>
        <taxon>Bacteria</taxon>
        <taxon>Pseudomonadati</taxon>
        <taxon>Pseudomonadota</taxon>
        <taxon>Alphaproteobacteria</taxon>
        <taxon>Hyphomicrobiales</taxon>
        <taxon>Stappiaceae</taxon>
        <taxon>Pseudovibrio</taxon>
    </lineage>
</organism>
<evidence type="ECO:0000259" key="1">
    <source>
        <dbReference type="Pfam" id="PF13847"/>
    </source>
</evidence>
<dbReference type="InterPro" id="IPR025714">
    <property type="entry name" value="Methyltranfer_dom"/>
</dbReference>
<comment type="caution">
    <text evidence="2">The sequence shown here is derived from an EMBL/GenBank/DDBJ whole genome shotgun (WGS) entry which is preliminary data.</text>
</comment>
<gene>
    <name evidence="2" type="primary">rebM_2</name>
    <name evidence="2" type="ORF">PsAD2_02824</name>
</gene>
<reference evidence="2 3" key="1">
    <citation type="journal article" date="2016" name="Front. Microbiol.">
        <title>Comparative Genomic Analysis Reveals a Diverse Repertoire of Genes Involved in Prokaryote-Eukaryote Interactions within the Pseudovibrio Genus.</title>
        <authorList>
            <person name="Romano S."/>
            <person name="Fernandez-Guerra A."/>
            <person name="Reen F.J."/>
            <person name="Glockner F.O."/>
            <person name="Crowley S.P."/>
            <person name="O'Sullivan O."/>
            <person name="Cotter P.D."/>
            <person name="Adams C."/>
            <person name="Dobson A.D."/>
            <person name="O'Gara F."/>
        </authorList>
    </citation>
    <scope>NUCLEOTIDE SEQUENCE [LARGE SCALE GENOMIC DNA]</scope>
    <source>
        <strain evidence="2 3">Ad2</strain>
    </source>
</reference>
<dbReference type="EMBL" id="LMCB01000026">
    <property type="protein sequence ID" value="KZL17895.1"/>
    <property type="molecule type" value="Genomic_DNA"/>
</dbReference>
<dbReference type="PANTHER" id="PTHR43861:SF1">
    <property type="entry name" value="TRANS-ACONITATE 2-METHYLTRANSFERASE"/>
    <property type="match status" value="1"/>
</dbReference>
<dbReference type="Gene3D" id="3.40.50.150">
    <property type="entry name" value="Vaccinia Virus protein VP39"/>
    <property type="match status" value="1"/>
</dbReference>
<evidence type="ECO:0000313" key="3">
    <source>
        <dbReference type="Proteomes" id="UP000076577"/>
    </source>
</evidence>
<protein>
    <submittedName>
        <fullName evidence="2">Demethylrebeccamycin-D-glucose O-methyltransferase</fullName>
        <ecNumber evidence="2">2.1.1.164</ecNumber>
    </submittedName>
</protein>